<dbReference type="Pfam" id="PF04655">
    <property type="entry name" value="APH_6_hur"/>
    <property type="match status" value="1"/>
</dbReference>
<evidence type="ECO:0000313" key="1">
    <source>
        <dbReference type="EMBL" id="WZC48746.1"/>
    </source>
</evidence>
<proteinExistence type="predicted"/>
<keyword evidence="2" id="KW-1185">Reference proteome</keyword>
<sequence>MNNHSSTLPDVTKKIAAKWQLTDLHLLQKTRRAFVFKVASPRGPAVLKTYKALHRSGEGSGINFLRHLQPGTGPAIYLNSIWHALFDELRRSNPAEQVIHGDLNWGNVIQTDKGPRLIDPKGLRGDPAYEFAKALLKPYCDLCTSDFLDRTQARAAQLAPFVGATPRRVIQWATITLGLNVLRGKSKDPNLPALQPYLTALLDASHQT</sequence>
<reference evidence="2" key="1">
    <citation type="submission" date="2024-04" db="EMBL/GenBank/DDBJ databases">
        <title>Phylogenomic analyses of a clade within the roseobacter group suggest taxonomic reassignments of species of the genera Aestuariivita, Citreicella, Loktanella, Nautella, Pelagibaca, Ruegeria, Thalassobius, Thiobacimonas and Tropicibacter, and the proposal o.</title>
        <authorList>
            <person name="Jeon C.O."/>
        </authorList>
    </citation>
    <scope>NUCLEOTIDE SEQUENCE [LARGE SCALE GENOMIC DNA]</scope>
    <source>
        <strain evidence="2">BS5-3</strain>
    </source>
</reference>
<evidence type="ECO:0000313" key="2">
    <source>
        <dbReference type="Proteomes" id="UP001440612"/>
    </source>
</evidence>
<gene>
    <name evidence="1" type="ORF">AABB29_18205</name>
</gene>
<dbReference type="Proteomes" id="UP001440612">
    <property type="component" value="Chromosome"/>
</dbReference>
<dbReference type="SUPFAM" id="SSF56112">
    <property type="entry name" value="Protein kinase-like (PK-like)"/>
    <property type="match status" value="1"/>
</dbReference>
<dbReference type="InterPro" id="IPR006748">
    <property type="entry name" value="NH2Glyco/OHUrea_AB-resist_kin"/>
</dbReference>
<name>A0ABZ2V2M7_9RHOB</name>
<dbReference type="RefSeq" id="WP_341366859.1">
    <property type="nucleotide sequence ID" value="NZ_CP150951.2"/>
</dbReference>
<accession>A0ABZ2V2M7</accession>
<organism evidence="1 2">
    <name type="scientific">Yoonia phaeophyticola</name>
    <dbReference type="NCBI Taxonomy" id="3137369"/>
    <lineage>
        <taxon>Bacteria</taxon>
        <taxon>Pseudomonadati</taxon>
        <taxon>Pseudomonadota</taxon>
        <taxon>Alphaproteobacteria</taxon>
        <taxon>Rhodobacterales</taxon>
        <taxon>Paracoccaceae</taxon>
        <taxon>Yoonia</taxon>
    </lineage>
</organism>
<dbReference type="InterPro" id="IPR011009">
    <property type="entry name" value="Kinase-like_dom_sf"/>
</dbReference>
<dbReference type="EMBL" id="CP150951">
    <property type="protein sequence ID" value="WZC48746.1"/>
    <property type="molecule type" value="Genomic_DNA"/>
</dbReference>
<protein>
    <submittedName>
        <fullName evidence="1">Aminoglycoside phosphotransferase family protein</fullName>
    </submittedName>
</protein>
<dbReference type="Gene3D" id="3.90.1200.10">
    <property type="match status" value="1"/>
</dbReference>